<evidence type="ECO:0000259" key="4">
    <source>
        <dbReference type="PROSITE" id="PS50983"/>
    </source>
</evidence>
<dbReference type="PANTHER" id="PTHR30532">
    <property type="entry name" value="IRON III DICITRATE-BINDING PERIPLASMIC PROTEIN"/>
    <property type="match status" value="1"/>
</dbReference>
<name>W0JWY4_9EURY</name>
<dbReference type="InterPro" id="IPR002491">
    <property type="entry name" value="ABC_transptr_periplasmic_BD"/>
</dbReference>
<dbReference type="GeneID" id="25146963"/>
<feature type="domain" description="Fe/B12 periplasmic-binding" evidence="4">
    <location>
        <begin position="66"/>
        <end position="368"/>
    </location>
</feature>
<evidence type="ECO:0000313" key="5">
    <source>
        <dbReference type="EMBL" id="AHG01563.1"/>
    </source>
</evidence>
<accession>W0JWY4</accession>
<dbReference type="Pfam" id="PF01497">
    <property type="entry name" value="Peripla_BP_2"/>
    <property type="match status" value="1"/>
</dbReference>
<dbReference type="Proteomes" id="UP000019024">
    <property type="component" value="Plasmid unnamed"/>
</dbReference>
<keyword evidence="6" id="KW-1185">Reference proteome</keyword>
<dbReference type="SUPFAM" id="SSF53807">
    <property type="entry name" value="Helical backbone' metal receptor"/>
    <property type="match status" value="1"/>
</dbReference>
<gene>
    <name evidence="5" type="ORF">HALLA_03980</name>
</gene>
<sequence>MGRDSTPNGAPTRREYVTYGGTAIAGGLGLAGCLGGDGSADEAGANSHTVSIEPAGSVSFEEVPETYITYKEAWADIAVALGQADGLVGTDLEYGSQEDLNRLFFDELEGVALPLEGVTDIRGGGETVDKEIIYEIDADVHLVDPLFVAQNYWEWSEADVEEISRNVGPFFGSYIRRERGYAIEQDYEFYSLYEGFEKAAKLFDQEQRYEAFAELHDDVIGRVEADLPPEQDRPEIGLINAGSEPDAGTFYVLDPTEPGYEMKHYRDLGIRDAFADADLEEGGEADYETLLEYDPDQIFVHWGITHSDEEFAETFVEPMENHPVGNRLTAVQEGRVYKGGTAEQGPITNLFQTELLAQDQYPDVFGDRELFDRQRVTDIVDGNV</sequence>
<dbReference type="eggNOG" id="arCOG06180">
    <property type="taxonomic scope" value="Archaea"/>
</dbReference>
<evidence type="ECO:0000313" key="6">
    <source>
        <dbReference type="Proteomes" id="UP000019024"/>
    </source>
</evidence>
<dbReference type="PROSITE" id="PS51257">
    <property type="entry name" value="PROKAR_LIPOPROTEIN"/>
    <property type="match status" value="1"/>
</dbReference>
<keyword evidence="5" id="KW-0614">Plasmid</keyword>
<protein>
    <recommendedName>
        <fullName evidence="4">Fe/B12 periplasmic-binding domain-containing protein</fullName>
    </recommendedName>
</protein>
<dbReference type="RefSeq" id="WP_049954441.1">
    <property type="nucleotide sequence ID" value="NZ_CP007056.1"/>
</dbReference>
<dbReference type="PANTHER" id="PTHR30532:SF1">
    <property type="entry name" value="IRON(3+)-HYDROXAMATE-BINDING PROTEIN FHUD"/>
    <property type="match status" value="1"/>
</dbReference>
<evidence type="ECO:0000256" key="1">
    <source>
        <dbReference type="ARBA" id="ARBA00004196"/>
    </source>
</evidence>
<dbReference type="AlphaFoldDB" id="W0JWY4"/>
<dbReference type="Gene3D" id="3.40.50.1980">
    <property type="entry name" value="Nitrogenase molybdenum iron protein domain"/>
    <property type="match status" value="2"/>
</dbReference>
<dbReference type="PROSITE" id="PS50983">
    <property type="entry name" value="FE_B12_PBP"/>
    <property type="match status" value="1"/>
</dbReference>
<geneLocation type="plasmid" evidence="5">
    <name>unnamed</name>
</geneLocation>
<keyword evidence="2" id="KW-0813">Transport</keyword>
<evidence type="ECO:0000256" key="3">
    <source>
        <dbReference type="ARBA" id="ARBA00022729"/>
    </source>
</evidence>
<proteinExistence type="predicted"/>
<dbReference type="InterPro" id="IPR051313">
    <property type="entry name" value="Bact_iron-sidero_bind"/>
</dbReference>
<organism evidence="5 6">
    <name type="scientific">Halostagnicola larsenii XH-48</name>
    <dbReference type="NCBI Taxonomy" id="797299"/>
    <lineage>
        <taxon>Archaea</taxon>
        <taxon>Methanobacteriati</taxon>
        <taxon>Methanobacteriota</taxon>
        <taxon>Stenosarchaea group</taxon>
        <taxon>Halobacteria</taxon>
        <taxon>Halobacteriales</taxon>
        <taxon>Natrialbaceae</taxon>
        <taxon>Halostagnicola</taxon>
    </lineage>
</organism>
<dbReference type="HOGENOM" id="CLU_751439_0_0_2"/>
<comment type="subcellular location">
    <subcellularLocation>
        <location evidence="1">Cell envelope</location>
    </subcellularLocation>
</comment>
<dbReference type="KEGG" id="hlr:HALLA_03980"/>
<keyword evidence="3" id="KW-0732">Signal</keyword>
<dbReference type="OrthoDB" id="304381at2157"/>
<reference evidence="5 6" key="1">
    <citation type="submission" date="2014-01" db="EMBL/GenBank/DDBJ databases">
        <authorList>
            <consortium name="DOE Joint Genome Institute"/>
            <person name="Anderson I."/>
            <person name="Huntemann M."/>
            <person name="Han J."/>
            <person name="Chen A."/>
            <person name="Kyrpides N."/>
            <person name="Mavromatis K."/>
            <person name="Markowitz V."/>
            <person name="Palaniappan K."/>
            <person name="Ivanova N."/>
            <person name="Schaumberg A."/>
            <person name="Pati A."/>
            <person name="Liolios K."/>
            <person name="Nordberg H.P."/>
            <person name="Cantor M.N."/>
            <person name="Hua S.X."/>
            <person name="Woyke T."/>
        </authorList>
    </citation>
    <scope>NUCLEOTIDE SEQUENCE [LARGE SCALE GENOMIC DNA]</scope>
    <source>
        <strain evidence="5 6">XH-48</strain>
        <plasmid evidence="6">1</plasmid>
    </source>
</reference>
<evidence type="ECO:0000256" key="2">
    <source>
        <dbReference type="ARBA" id="ARBA00022448"/>
    </source>
</evidence>
<dbReference type="EMBL" id="CP007056">
    <property type="protein sequence ID" value="AHG01563.1"/>
    <property type="molecule type" value="Genomic_DNA"/>
</dbReference>